<evidence type="ECO:0000313" key="1">
    <source>
        <dbReference type="EnsemblMetazoa" id="tetur02g06140.1"/>
    </source>
</evidence>
<sequence length="155" mass="18001">MERALLDIPYCPLKCNVHESMNAPGAQVPLPLLPRNPNDRNLISQIDMDSMLIKCKYSKCVKLVPYCTYRLHIEHCIHGRCRICNVSNKDHNCAVFVKQLKQKLEKSKRLSRRKDLQIDELRHQLTCEILSNYAENQAQNHHRPGKNDTNVITID</sequence>
<accession>T1JVX5</accession>
<dbReference type="HOGENOM" id="CLU_1697762_0_0_1"/>
<reference evidence="2" key="1">
    <citation type="submission" date="2011-08" db="EMBL/GenBank/DDBJ databases">
        <authorList>
            <person name="Rombauts S."/>
        </authorList>
    </citation>
    <scope>NUCLEOTIDE SEQUENCE</scope>
    <source>
        <strain evidence="2">London</strain>
    </source>
</reference>
<dbReference type="AlphaFoldDB" id="T1JVX5"/>
<dbReference type="EMBL" id="CAEY01000798">
    <property type="status" value="NOT_ANNOTATED_CDS"/>
    <property type="molecule type" value="Genomic_DNA"/>
</dbReference>
<keyword evidence="2" id="KW-1185">Reference proteome</keyword>
<dbReference type="EnsemblMetazoa" id="tetur02g06140.1">
    <property type="protein sequence ID" value="tetur02g06140.1"/>
    <property type="gene ID" value="tetur02g06140"/>
</dbReference>
<organism evidence="1 2">
    <name type="scientific">Tetranychus urticae</name>
    <name type="common">Two-spotted spider mite</name>
    <dbReference type="NCBI Taxonomy" id="32264"/>
    <lineage>
        <taxon>Eukaryota</taxon>
        <taxon>Metazoa</taxon>
        <taxon>Ecdysozoa</taxon>
        <taxon>Arthropoda</taxon>
        <taxon>Chelicerata</taxon>
        <taxon>Arachnida</taxon>
        <taxon>Acari</taxon>
        <taxon>Acariformes</taxon>
        <taxon>Trombidiformes</taxon>
        <taxon>Prostigmata</taxon>
        <taxon>Eleutherengona</taxon>
        <taxon>Raphignathae</taxon>
        <taxon>Tetranychoidea</taxon>
        <taxon>Tetranychidae</taxon>
        <taxon>Tetranychus</taxon>
    </lineage>
</organism>
<protein>
    <submittedName>
        <fullName evidence="1">Uncharacterized protein</fullName>
    </submittedName>
</protein>
<reference evidence="1" key="2">
    <citation type="submission" date="2015-06" db="UniProtKB">
        <authorList>
            <consortium name="EnsemblMetazoa"/>
        </authorList>
    </citation>
    <scope>IDENTIFICATION</scope>
</reference>
<dbReference type="Proteomes" id="UP000015104">
    <property type="component" value="Unassembled WGS sequence"/>
</dbReference>
<evidence type="ECO:0000313" key="2">
    <source>
        <dbReference type="Proteomes" id="UP000015104"/>
    </source>
</evidence>
<name>T1JVX5_TETUR</name>
<proteinExistence type="predicted"/>